<sequence>MNTASSETISSGHHLCHFVLPTLVIASAFRALFESNGIVNSGMMDHYHLDLPSIQLDQTMLLCRSAARPGSAPDRRHHPDRA</sequence>
<dbReference type="AlphaFoldDB" id="A0A840UZI7"/>
<name>A0A840UZI7_9BACT</name>
<accession>A0A840UZI7</accession>
<comment type="caution">
    <text evidence="1">The sequence shown here is derived from an EMBL/GenBank/DDBJ whole genome shotgun (WGS) entry which is preliminary data.</text>
</comment>
<dbReference type="EMBL" id="JACHEO010000002">
    <property type="protein sequence ID" value="MBB5346869.1"/>
    <property type="molecule type" value="Genomic_DNA"/>
</dbReference>
<dbReference type="RefSeq" id="WP_183348123.1">
    <property type="nucleotide sequence ID" value="NZ_JACHEO010000002.1"/>
</dbReference>
<protein>
    <submittedName>
        <fullName evidence="1">Uncharacterized protein</fullName>
    </submittedName>
</protein>
<gene>
    <name evidence="1" type="ORF">HNQ81_000579</name>
</gene>
<evidence type="ECO:0000313" key="2">
    <source>
        <dbReference type="Proteomes" id="UP000539642"/>
    </source>
</evidence>
<proteinExistence type="predicted"/>
<keyword evidence="2" id="KW-1185">Reference proteome</keyword>
<reference evidence="1 2" key="1">
    <citation type="submission" date="2020-08" db="EMBL/GenBank/DDBJ databases">
        <title>Genomic Encyclopedia of Type Strains, Phase IV (KMG-IV): sequencing the most valuable type-strain genomes for metagenomic binning, comparative biology and taxonomic classification.</title>
        <authorList>
            <person name="Goeker M."/>
        </authorList>
    </citation>
    <scope>NUCLEOTIDE SEQUENCE [LARGE SCALE GENOMIC DNA]</scope>
    <source>
        <strain evidence="1 2">DSM 28570</strain>
    </source>
</reference>
<evidence type="ECO:0000313" key="1">
    <source>
        <dbReference type="EMBL" id="MBB5346869.1"/>
    </source>
</evidence>
<organism evidence="1 2">
    <name type="scientific">Desulfoprunum benzoelyticum</name>
    <dbReference type="NCBI Taxonomy" id="1506996"/>
    <lineage>
        <taxon>Bacteria</taxon>
        <taxon>Pseudomonadati</taxon>
        <taxon>Thermodesulfobacteriota</taxon>
        <taxon>Desulfobulbia</taxon>
        <taxon>Desulfobulbales</taxon>
        <taxon>Desulfobulbaceae</taxon>
        <taxon>Desulfoprunum</taxon>
    </lineage>
</organism>
<dbReference type="Proteomes" id="UP000539642">
    <property type="component" value="Unassembled WGS sequence"/>
</dbReference>